<protein>
    <submittedName>
        <fullName evidence="1">Uncharacterized protein</fullName>
    </submittedName>
</protein>
<dbReference type="EMBL" id="JACASV010000011">
    <property type="protein sequence ID" value="NWJ43108.1"/>
    <property type="molecule type" value="Genomic_DNA"/>
</dbReference>
<organism evidence="1 2">
    <name type="scientific">Marine Group I thaumarchaeote</name>
    <dbReference type="NCBI Taxonomy" id="2511932"/>
    <lineage>
        <taxon>Archaea</taxon>
        <taxon>Nitrososphaerota</taxon>
        <taxon>Marine Group I</taxon>
    </lineage>
</organism>
<evidence type="ECO:0000313" key="2">
    <source>
        <dbReference type="Proteomes" id="UP000523105"/>
    </source>
</evidence>
<proteinExistence type="predicted"/>
<name>A0A7K4MNF2_9ARCH</name>
<evidence type="ECO:0000313" key="1">
    <source>
        <dbReference type="EMBL" id="NWJ43108.1"/>
    </source>
</evidence>
<sequence length="145" mass="17158">MEELAKQVQQKIGLNDEIISSLKEFFGTTLSDFLKVYRDFENAEDEKLKNILKRQDTIYQKLHELMKASSLRFANSKEDSLSKLTEINGRQQRFISSIREFFTSNSKFMAAYRKKSPELYFQMETLLDRQEVIFQKLESIIKPNI</sequence>
<dbReference type="Proteomes" id="UP000523105">
    <property type="component" value="Unassembled WGS sequence"/>
</dbReference>
<accession>A0A7K4MNF2</accession>
<gene>
    <name evidence="1" type="ORF">HX837_02715</name>
</gene>
<reference evidence="1 2" key="1">
    <citation type="journal article" date="2019" name="Environ. Microbiol.">
        <title>Genomics insights into ecotype formation of ammonia-oxidizing archaea in the deep ocean.</title>
        <authorList>
            <person name="Wang Y."/>
            <person name="Huang J.M."/>
            <person name="Cui G.J."/>
            <person name="Nunoura T."/>
            <person name="Takaki Y."/>
            <person name="Li W.L."/>
            <person name="Li J."/>
            <person name="Gao Z.M."/>
            <person name="Takai K."/>
            <person name="Zhang A.Q."/>
            <person name="Stepanauskas R."/>
        </authorList>
    </citation>
    <scope>NUCLEOTIDE SEQUENCE [LARGE SCALE GENOMIC DNA]</scope>
    <source>
        <strain evidence="1 2">L15b</strain>
    </source>
</reference>
<comment type="caution">
    <text evidence="1">The sequence shown here is derived from an EMBL/GenBank/DDBJ whole genome shotgun (WGS) entry which is preliminary data.</text>
</comment>
<dbReference type="AlphaFoldDB" id="A0A7K4MNF2"/>